<proteinExistence type="predicted"/>
<protein>
    <submittedName>
        <fullName evidence="2">SH3-like domain-containing protein</fullName>
    </submittedName>
</protein>
<comment type="caution">
    <text evidence="2">The sequence shown here is derived from an EMBL/GenBank/DDBJ whole genome shotgun (WGS) entry which is preliminary data.</text>
</comment>
<dbReference type="PROSITE" id="PS51781">
    <property type="entry name" value="SH3B"/>
    <property type="match status" value="2"/>
</dbReference>
<name>A0ABS5LJP6_9BACI</name>
<gene>
    <name evidence="2" type="ORF">J9317_18300</name>
</gene>
<dbReference type="Pfam" id="PF13457">
    <property type="entry name" value="GW"/>
    <property type="match status" value="2"/>
</dbReference>
<dbReference type="Gene3D" id="2.30.30.40">
    <property type="entry name" value="SH3 Domains"/>
    <property type="match status" value="2"/>
</dbReference>
<feature type="domain" description="SH3b" evidence="1">
    <location>
        <begin position="72"/>
        <end position="139"/>
    </location>
</feature>
<feature type="domain" description="SH3b" evidence="1">
    <location>
        <begin position="141"/>
        <end position="211"/>
    </location>
</feature>
<organism evidence="2 3">
    <name type="scientific">Metabacillus flavus</name>
    <dbReference type="NCBI Taxonomy" id="2823519"/>
    <lineage>
        <taxon>Bacteria</taxon>
        <taxon>Bacillati</taxon>
        <taxon>Bacillota</taxon>
        <taxon>Bacilli</taxon>
        <taxon>Bacillales</taxon>
        <taxon>Bacillaceae</taxon>
        <taxon>Metabacillus</taxon>
    </lineage>
</organism>
<dbReference type="InterPro" id="IPR025987">
    <property type="entry name" value="GW_dom"/>
</dbReference>
<dbReference type="EMBL" id="JAGVRK010000001">
    <property type="protein sequence ID" value="MBS2970698.1"/>
    <property type="molecule type" value="Genomic_DNA"/>
</dbReference>
<keyword evidence="3" id="KW-1185">Reference proteome</keyword>
<sequence length="211" mass="22767">MMKKMKIALVFGTGIIAGSILTPLATSQASSNLVLASVEWVTSQLTPINSRVANLEREIQTLKQMNTNPALPSKVYVKSVIADVHSGAMEHYRVLASVPVSQILNVSQEITSEDGKYYKVEYSTGKTGWIPATEVSADPVAKPASFIVKTPGAVYSGASVTGYKKVGSVSQGQTLKYVNAYKNRSTNEIWINVQLSNGIKGWVKQQSGEVK</sequence>
<dbReference type="RefSeq" id="WP_211561284.1">
    <property type="nucleotide sequence ID" value="NZ_JAGVRK010000001.1"/>
</dbReference>
<accession>A0ABS5LJP6</accession>
<dbReference type="SMART" id="SM00287">
    <property type="entry name" value="SH3b"/>
    <property type="match status" value="2"/>
</dbReference>
<dbReference type="Proteomes" id="UP000682403">
    <property type="component" value="Unassembled WGS sequence"/>
</dbReference>
<evidence type="ECO:0000313" key="2">
    <source>
        <dbReference type="EMBL" id="MBS2970698.1"/>
    </source>
</evidence>
<dbReference type="InterPro" id="IPR003646">
    <property type="entry name" value="SH3-like_bac-type"/>
</dbReference>
<evidence type="ECO:0000259" key="1">
    <source>
        <dbReference type="PROSITE" id="PS51781"/>
    </source>
</evidence>
<evidence type="ECO:0000313" key="3">
    <source>
        <dbReference type="Proteomes" id="UP000682403"/>
    </source>
</evidence>
<reference evidence="2 3" key="1">
    <citation type="submission" date="2021-04" db="EMBL/GenBank/DDBJ databases">
        <title>Metabacillus sp. strain KIGAM252 whole genome sequence.</title>
        <authorList>
            <person name="Seo M.-J."/>
            <person name="Cho E.-S."/>
            <person name="Hwang C.Y."/>
            <person name="Yoon D.J."/>
        </authorList>
    </citation>
    <scope>NUCLEOTIDE SEQUENCE [LARGE SCALE GENOMIC DNA]</scope>
    <source>
        <strain evidence="2 3">KIGAM252</strain>
    </source>
</reference>